<evidence type="ECO:0000256" key="7">
    <source>
        <dbReference type="RuleBase" id="RU363032"/>
    </source>
</evidence>
<dbReference type="AlphaFoldDB" id="G8QWB2"/>
<dbReference type="STRING" id="158190.SpiGrapes_1603"/>
<feature type="transmembrane region" description="Helical" evidence="7">
    <location>
        <begin position="204"/>
        <end position="225"/>
    </location>
</feature>
<evidence type="ECO:0000313" key="10">
    <source>
        <dbReference type="Proteomes" id="UP000005632"/>
    </source>
</evidence>
<dbReference type="eggNOG" id="COG1175">
    <property type="taxonomic scope" value="Bacteria"/>
</dbReference>
<dbReference type="GO" id="GO:0005886">
    <property type="term" value="C:plasma membrane"/>
    <property type="evidence" value="ECO:0007669"/>
    <property type="project" value="UniProtKB-SubCell"/>
</dbReference>
<dbReference type="RefSeq" id="WP_014270258.1">
    <property type="nucleotide sequence ID" value="NC_016633.1"/>
</dbReference>
<keyword evidence="9" id="KW-0762">Sugar transport</keyword>
<accession>G8QWB2</accession>
<comment type="subcellular location">
    <subcellularLocation>
        <location evidence="1 7">Cell membrane</location>
        <topology evidence="1 7">Multi-pass membrane protein</topology>
    </subcellularLocation>
</comment>
<dbReference type="Proteomes" id="UP000005632">
    <property type="component" value="Chromosome"/>
</dbReference>
<dbReference type="HOGENOM" id="CLU_016047_0_0_12"/>
<feature type="domain" description="ABC transmembrane type-1" evidence="8">
    <location>
        <begin position="74"/>
        <end position="285"/>
    </location>
</feature>
<reference evidence="9 10" key="1">
    <citation type="submission" date="2011-11" db="EMBL/GenBank/DDBJ databases">
        <title>Complete sequence of Spirochaeta sp. grapes.</title>
        <authorList>
            <consortium name="US DOE Joint Genome Institute"/>
            <person name="Lucas S."/>
            <person name="Han J."/>
            <person name="Lapidus A."/>
            <person name="Cheng J.-F."/>
            <person name="Goodwin L."/>
            <person name="Pitluck S."/>
            <person name="Peters L."/>
            <person name="Ovchinnikova G."/>
            <person name="Munk A.C."/>
            <person name="Detter J.C."/>
            <person name="Han C."/>
            <person name="Tapia R."/>
            <person name="Land M."/>
            <person name="Hauser L."/>
            <person name="Kyrpides N."/>
            <person name="Ivanova N."/>
            <person name="Pagani I."/>
            <person name="Ritalahtilisa K."/>
            <person name="Loeffler F."/>
            <person name="Woyke T."/>
        </authorList>
    </citation>
    <scope>NUCLEOTIDE SEQUENCE [LARGE SCALE GENOMIC DNA]</scope>
    <source>
        <strain evidence="10">ATCC BAA-1885 / DSM 22778 / Grapes</strain>
    </source>
</reference>
<feature type="transmembrane region" description="Helical" evidence="7">
    <location>
        <begin position="158"/>
        <end position="183"/>
    </location>
</feature>
<dbReference type="PANTHER" id="PTHR30193">
    <property type="entry name" value="ABC TRANSPORTER PERMEASE PROTEIN"/>
    <property type="match status" value="1"/>
</dbReference>
<evidence type="ECO:0000313" key="9">
    <source>
        <dbReference type="EMBL" id="AEV29410.1"/>
    </source>
</evidence>
<keyword evidence="2 7" id="KW-0813">Transport</keyword>
<comment type="similarity">
    <text evidence="7">Belongs to the binding-protein-dependent transport system permease family.</text>
</comment>
<dbReference type="SUPFAM" id="SSF161098">
    <property type="entry name" value="MetI-like"/>
    <property type="match status" value="1"/>
</dbReference>
<feature type="transmembrane region" description="Helical" evidence="7">
    <location>
        <begin position="76"/>
        <end position="99"/>
    </location>
</feature>
<organism evidence="9 10">
    <name type="scientific">Sphaerochaeta pleomorpha (strain ATCC BAA-1885 / DSM 22778 / Grapes)</name>
    <dbReference type="NCBI Taxonomy" id="158190"/>
    <lineage>
        <taxon>Bacteria</taxon>
        <taxon>Pseudomonadati</taxon>
        <taxon>Spirochaetota</taxon>
        <taxon>Spirochaetia</taxon>
        <taxon>Spirochaetales</taxon>
        <taxon>Sphaerochaetaceae</taxon>
        <taxon>Sphaerochaeta</taxon>
    </lineage>
</organism>
<sequence length="296" mass="33409">MTQLKKKQLNRVLVFCGFTIPAFLAILLSVEIPFLMSVISSFTKWNGLDRVQTFIGLENYKELFLDDSDMWKSMWFTLRLTLCSVVVINLVALFLAVLLDSDIKGKNTLRAAFYVPNIISLIIIGYIWRFIFSAGFESFFQKTGWSVFMSSWLGDTHLVFFSVLLVSVWNALGFYLVVYIAGLQSVPHDLIEASMIDGASRPLRFFRITLPMIMPSITVCVFYSLSNGLKAFDVILSLTNGGPGNATTTVALDIYRTAFVINRFGYGTAKSVILFLMILLLSILQVRSFKQKEVEV</sequence>
<evidence type="ECO:0000256" key="6">
    <source>
        <dbReference type="ARBA" id="ARBA00023136"/>
    </source>
</evidence>
<dbReference type="Pfam" id="PF00528">
    <property type="entry name" value="BPD_transp_1"/>
    <property type="match status" value="1"/>
</dbReference>
<keyword evidence="5 7" id="KW-1133">Transmembrane helix</keyword>
<keyword evidence="3" id="KW-1003">Cell membrane</keyword>
<dbReference type="Gene3D" id="1.10.3720.10">
    <property type="entry name" value="MetI-like"/>
    <property type="match status" value="1"/>
</dbReference>
<dbReference type="GO" id="GO:0055085">
    <property type="term" value="P:transmembrane transport"/>
    <property type="evidence" value="ECO:0007669"/>
    <property type="project" value="InterPro"/>
</dbReference>
<dbReference type="InterPro" id="IPR000515">
    <property type="entry name" value="MetI-like"/>
</dbReference>
<dbReference type="PANTHER" id="PTHR30193:SF37">
    <property type="entry name" value="INNER MEMBRANE ABC TRANSPORTER PERMEASE PROTEIN YCJO"/>
    <property type="match status" value="1"/>
</dbReference>
<name>G8QWB2_SPHPG</name>
<evidence type="ECO:0000256" key="1">
    <source>
        <dbReference type="ARBA" id="ARBA00004651"/>
    </source>
</evidence>
<keyword evidence="4 7" id="KW-0812">Transmembrane</keyword>
<gene>
    <name evidence="9" type="ordered locus">SpiGrapes_1603</name>
</gene>
<keyword evidence="6 7" id="KW-0472">Membrane</keyword>
<feature type="transmembrane region" description="Helical" evidence="7">
    <location>
        <begin position="264"/>
        <end position="284"/>
    </location>
</feature>
<proteinExistence type="inferred from homology"/>
<protein>
    <submittedName>
        <fullName evidence="9">Permease component of ABC-type sugar transporter</fullName>
    </submittedName>
</protein>
<evidence type="ECO:0000256" key="5">
    <source>
        <dbReference type="ARBA" id="ARBA00022989"/>
    </source>
</evidence>
<evidence type="ECO:0000256" key="3">
    <source>
        <dbReference type="ARBA" id="ARBA00022475"/>
    </source>
</evidence>
<dbReference type="OrthoDB" id="42781at2"/>
<dbReference type="InterPro" id="IPR051393">
    <property type="entry name" value="ABC_transporter_permease"/>
</dbReference>
<feature type="transmembrane region" description="Helical" evidence="7">
    <location>
        <begin position="111"/>
        <end position="131"/>
    </location>
</feature>
<evidence type="ECO:0000256" key="2">
    <source>
        <dbReference type="ARBA" id="ARBA00022448"/>
    </source>
</evidence>
<dbReference type="KEGG" id="sgp:SpiGrapes_1603"/>
<dbReference type="PROSITE" id="PS50928">
    <property type="entry name" value="ABC_TM1"/>
    <property type="match status" value="1"/>
</dbReference>
<evidence type="ECO:0000259" key="8">
    <source>
        <dbReference type="PROSITE" id="PS50928"/>
    </source>
</evidence>
<dbReference type="InterPro" id="IPR035906">
    <property type="entry name" value="MetI-like_sf"/>
</dbReference>
<dbReference type="EMBL" id="CP003155">
    <property type="protein sequence ID" value="AEV29410.1"/>
    <property type="molecule type" value="Genomic_DNA"/>
</dbReference>
<keyword evidence="10" id="KW-1185">Reference proteome</keyword>
<evidence type="ECO:0000256" key="4">
    <source>
        <dbReference type="ARBA" id="ARBA00022692"/>
    </source>
</evidence>
<dbReference type="CDD" id="cd06261">
    <property type="entry name" value="TM_PBP2"/>
    <property type="match status" value="1"/>
</dbReference>
<feature type="transmembrane region" description="Helical" evidence="7">
    <location>
        <begin position="12"/>
        <end position="36"/>
    </location>
</feature>